<evidence type="ECO:0000313" key="2">
    <source>
        <dbReference type="Proteomes" id="UP000821837"/>
    </source>
</evidence>
<evidence type="ECO:0000313" key="1">
    <source>
        <dbReference type="EMBL" id="KAH7935147.1"/>
    </source>
</evidence>
<gene>
    <name evidence="1" type="ORF">HPB52_004535</name>
</gene>
<dbReference type="Proteomes" id="UP000821837">
    <property type="component" value="Unassembled WGS sequence"/>
</dbReference>
<dbReference type="SUPFAM" id="SSF55486">
    <property type="entry name" value="Metalloproteases ('zincins'), catalytic domain"/>
    <property type="match status" value="1"/>
</dbReference>
<name>A0A9D4SMX9_RHISA</name>
<dbReference type="AlphaFoldDB" id="A0A9D4SMX9"/>
<dbReference type="EMBL" id="JABSTV010001255">
    <property type="protein sequence ID" value="KAH7935147.1"/>
    <property type="molecule type" value="Genomic_DNA"/>
</dbReference>
<reference evidence="1" key="1">
    <citation type="journal article" date="2020" name="Cell">
        <title>Large-Scale Comparative Analyses of Tick Genomes Elucidate Their Genetic Diversity and Vector Capacities.</title>
        <authorList>
            <consortium name="Tick Genome and Microbiome Consortium (TIGMIC)"/>
            <person name="Jia N."/>
            <person name="Wang J."/>
            <person name="Shi W."/>
            <person name="Du L."/>
            <person name="Sun Y."/>
            <person name="Zhan W."/>
            <person name="Jiang J.F."/>
            <person name="Wang Q."/>
            <person name="Zhang B."/>
            <person name="Ji P."/>
            <person name="Bell-Sakyi L."/>
            <person name="Cui X.M."/>
            <person name="Yuan T.T."/>
            <person name="Jiang B.G."/>
            <person name="Yang W.F."/>
            <person name="Lam T.T."/>
            <person name="Chang Q.C."/>
            <person name="Ding S.J."/>
            <person name="Wang X.J."/>
            <person name="Zhu J.G."/>
            <person name="Ruan X.D."/>
            <person name="Zhao L."/>
            <person name="Wei J.T."/>
            <person name="Ye R.Z."/>
            <person name="Que T.C."/>
            <person name="Du C.H."/>
            <person name="Zhou Y.H."/>
            <person name="Cheng J.X."/>
            <person name="Dai P.F."/>
            <person name="Guo W.B."/>
            <person name="Han X.H."/>
            <person name="Huang E.J."/>
            <person name="Li L.F."/>
            <person name="Wei W."/>
            <person name="Gao Y.C."/>
            <person name="Liu J.Z."/>
            <person name="Shao H.Z."/>
            <person name="Wang X."/>
            <person name="Wang C.C."/>
            <person name="Yang T.C."/>
            <person name="Huo Q.B."/>
            <person name="Li W."/>
            <person name="Chen H.Y."/>
            <person name="Chen S.E."/>
            <person name="Zhou L.G."/>
            <person name="Ni X.B."/>
            <person name="Tian J.H."/>
            <person name="Sheng Y."/>
            <person name="Liu T."/>
            <person name="Pan Y.S."/>
            <person name="Xia L.Y."/>
            <person name="Li J."/>
            <person name="Zhao F."/>
            <person name="Cao W.C."/>
        </authorList>
    </citation>
    <scope>NUCLEOTIDE SEQUENCE</scope>
    <source>
        <strain evidence="1">Rsan-2018</strain>
    </source>
</reference>
<reference evidence="1" key="2">
    <citation type="submission" date="2021-09" db="EMBL/GenBank/DDBJ databases">
        <authorList>
            <person name="Jia N."/>
            <person name="Wang J."/>
            <person name="Shi W."/>
            <person name="Du L."/>
            <person name="Sun Y."/>
            <person name="Zhan W."/>
            <person name="Jiang J."/>
            <person name="Wang Q."/>
            <person name="Zhang B."/>
            <person name="Ji P."/>
            <person name="Sakyi L.B."/>
            <person name="Cui X."/>
            <person name="Yuan T."/>
            <person name="Jiang B."/>
            <person name="Yang W."/>
            <person name="Lam T.T.-Y."/>
            <person name="Chang Q."/>
            <person name="Ding S."/>
            <person name="Wang X."/>
            <person name="Zhu J."/>
            <person name="Ruan X."/>
            <person name="Zhao L."/>
            <person name="Wei J."/>
            <person name="Que T."/>
            <person name="Du C."/>
            <person name="Cheng J."/>
            <person name="Dai P."/>
            <person name="Han X."/>
            <person name="Huang E."/>
            <person name="Gao Y."/>
            <person name="Liu J."/>
            <person name="Shao H."/>
            <person name="Ye R."/>
            <person name="Li L."/>
            <person name="Wei W."/>
            <person name="Wang X."/>
            <person name="Wang C."/>
            <person name="Huo Q."/>
            <person name="Li W."/>
            <person name="Guo W."/>
            <person name="Chen H."/>
            <person name="Chen S."/>
            <person name="Zhou L."/>
            <person name="Zhou L."/>
            <person name="Ni X."/>
            <person name="Tian J."/>
            <person name="Zhou Y."/>
            <person name="Sheng Y."/>
            <person name="Liu T."/>
            <person name="Pan Y."/>
            <person name="Xia L."/>
            <person name="Li J."/>
            <person name="Zhao F."/>
            <person name="Cao W."/>
        </authorList>
    </citation>
    <scope>NUCLEOTIDE SEQUENCE</scope>
    <source>
        <strain evidence="1">Rsan-2018</strain>
        <tissue evidence="1">Larvae</tissue>
    </source>
</reference>
<organism evidence="1 2">
    <name type="scientific">Rhipicephalus sanguineus</name>
    <name type="common">Brown dog tick</name>
    <name type="synonym">Ixodes sanguineus</name>
    <dbReference type="NCBI Taxonomy" id="34632"/>
    <lineage>
        <taxon>Eukaryota</taxon>
        <taxon>Metazoa</taxon>
        <taxon>Ecdysozoa</taxon>
        <taxon>Arthropoda</taxon>
        <taxon>Chelicerata</taxon>
        <taxon>Arachnida</taxon>
        <taxon>Acari</taxon>
        <taxon>Parasitiformes</taxon>
        <taxon>Ixodida</taxon>
        <taxon>Ixodoidea</taxon>
        <taxon>Ixodidae</taxon>
        <taxon>Rhipicephalinae</taxon>
        <taxon>Rhipicephalus</taxon>
        <taxon>Rhipicephalus</taxon>
    </lineage>
</organism>
<comment type="caution">
    <text evidence="1">The sequence shown here is derived from an EMBL/GenBank/DDBJ whole genome shotgun (WGS) entry which is preliminary data.</text>
</comment>
<protein>
    <submittedName>
        <fullName evidence="1">Uncharacterized protein</fullName>
    </submittedName>
</protein>
<proteinExistence type="predicted"/>
<sequence length="394" mass="44420">MCSTSTGDVQLLKTLFHTVEPRDIEIILNSSLLANSSFSWRIVVTVHCFDEISYLVSTLAAPSQQPLSSAFLAADASARLVRQLFVATPDKEKKTSFCETQVRALRNLWNEYLVDCAATSDKNIIVVNLYESVKAAVLKSFIDQKIFDERMGEQRDAIDIIDRMLLVLPRDSLPTGLRLPSPSTISPNFPAHYYYLQRYEFLADRVRVVQDVPDSAANLVNTATRRGRKLYVPAAYYLSLRQASKWLSVIHFPKLGASLAAFMWYAVVYERDWSSNTSSRIRRFTECFSSKYLGRRRIGEPERLIAASTLALHSLKGACREEDLSYVPVEVTEGFTLSHAQFFYLSWAFSNCLCDGIGDKDVAVNIPATYTGDFRMAFGCPVGSYMTYGNWCPL</sequence>
<keyword evidence="2" id="KW-1185">Reference proteome</keyword>
<accession>A0A9D4SMX9</accession>